<keyword evidence="17" id="KW-1185">Reference proteome</keyword>
<keyword evidence="10 11" id="KW-0998">Cell outer membrane</keyword>
<dbReference type="NCBIfam" id="TIGR04056">
    <property type="entry name" value="OMP_RagA_SusC"/>
    <property type="match status" value="1"/>
</dbReference>
<keyword evidence="9 11" id="KW-0472">Membrane</keyword>
<dbReference type="GO" id="GO:0006826">
    <property type="term" value="P:iron ion transport"/>
    <property type="evidence" value="ECO:0007669"/>
    <property type="project" value="UniProtKB-KW"/>
</dbReference>
<comment type="similarity">
    <text evidence="11 12">Belongs to the TonB-dependent receptor family.</text>
</comment>
<comment type="caution">
    <text evidence="16">The sequence shown here is derived from an EMBL/GenBank/DDBJ whole genome shotgun (WGS) entry which is preliminary data.</text>
</comment>
<keyword evidence="8 12" id="KW-0798">TonB box</keyword>
<dbReference type="Gene3D" id="2.60.40.1120">
    <property type="entry name" value="Carboxypeptidase-like, regulatory domain"/>
    <property type="match status" value="1"/>
</dbReference>
<name>A0A918SHB2_9FLAO</name>
<evidence type="ECO:0000256" key="2">
    <source>
        <dbReference type="ARBA" id="ARBA00022448"/>
    </source>
</evidence>
<dbReference type="Gene3D" id="2.170.130.10">
    <property type="entry name" value="TonB-dependent receptor, plug domain"/>
    <property type="match status" value="1"/>
</dbReference>
<evidence type="ECO:0000259" key="14">
    <source>
        <dbReference type="Pfam" id="PF00593"/>
    </source>
</evidence>
<dbReference type="Pfam" id="PF07715">
    <property type="entry name" value="Plug"/>
    <property type="match status" value="1"/>
</dbReference>
<dbReference type="InterPro" id="IPR023996">
    <property type="entry name" value="TonB-dep_OMP_SusC/RagA"/>
</dbReference>
<sequence length="1061" mass="116931">MRNKTSLIFFFLIVFQISNVFAQEKTVTGTVLVARDGMPLPGVNVLIQDSNRGTITDMDGNYSIAVESGDVLVFSSVGFQTVERTVGDQNVIDVRLEMNLQNLDEVVVTALGISREKKSLGYATQEVEGENLNLTNEQNVLGSLSGRIAGVQVTGASGASMGGTQKIKIRGVNSISGGDQPLIVVDGTPISNANFSESAGADFGNLGQDVNPNDIESVNVLKGPAASALYGIRGQYGVIMITTKSGQKGMKDINVQLNSSFTIERAANFMPLQNMYGGGSSQEFSTLPNGDPYVAMGVDESWGPRMDGTPVRHAWSFYPQDPGYGELAPFSPQPDNIEDYYETGYNLNNGVTVSGGNENTAYRLSINDTRIEGVEPNTYLNRNNVGLDASLDLTDNLTVSSNINYATNDAQRPSQGSESGAGYLVQWFQRNIDMNRLRNYQYDDGTFQHWNLRSPSSETGEITNFDPLYWNNPFFEAYENTSNDRRDRFFGNIGLTYNVLPSLELRAFVRSDMYTQNIESRSAFGGTGLPGFSIGKYQNREMNYEFLAVYDRTFGDISVNATLGGNIFDRRYSYLYQSTVGGLSTPGYYNIEASIDRPEVTNYLLRKQIRSGFGMLSLGYRDTYFVDASIRNDNSSTLPEDNNSYWYPSISGSFVFSELVDWDLLSFGKLRASYAQAGSDLSPYQTTMAFGVGTVYDGTNTLTVPNNLNNPDIEPSFAHSYEAGFDLRFFNSRLGLDFTYYEQKNENQIISLDVSGASGYSSSIINAGLIENKGFELSVNAVPVQTDNFSWESVFNINRNESMVVELHPDIDVYTYGSTTYSSVTSYLNSYEGKPFGSLVGQAYQRDEATGQILLGADNMPLYTDATHDFGSVLPDFNGGFQNTFRFGNFSLAAMIDFQGGGQFFSRSKMLAVRTGQDPVTVATNSNGMNVRDPLEEGGGVEVSGISAETGEPVTAFVDARSYYRNVVGRRIYEEWLFDASYVKLREVRLGYNFGQNLMERLPFEAVNVALIARNPVMIWQEAPEGIDPSEISTGSQSISWYESGQLRSVRSIGVNLNITF</sequence>
<dbReference type="PANTHER" id="PTHR32552:SF81">
    <property type="entry name" value="TONB-DEPENDENT OUTER MEMBRANE RECEPTOR"/>
    <property type="match status" value="1"/>
</dbReference>
<dbReference type="Pfam" id="PF00593">
    <property type="entry name" value="TonB_dep_Rec_b-barrel"/>
    <property type="match status" value="1"/>
</dbReference>
<evidence type="ECO:0000256" key="7">
    <source>
        <dbReference type="ARBA" id="ARBA00023065"/>
    </source>
</evidence>
<evidence type="ECO:0000256" key="9">
    <source>
        <dbReference type="ARBA" id="ARBA00023136"/>
    </source>
</evidence>
<keyword evidence="5 11" id="KW-0812">Transmembrane</keyword>
<dbReference type="InterPro" id="IPR036942">
    <property type="entry name" value="Beta-barrel_TonB_sf"/>
</dbReference>
<dbReference type="EMBL" id="BMXB01000009">
    <property type="protein sequence ID" value="GHA41327.1"/>
    <property type="molecule type" value="Genomic_DNA"/>
</dbReference>
<reference evidence="16" key="1">
    <citation type="journal article" date="2014" name="Int. J. Syst. Evol. Microbiol.">
        <title>Complete genome sequence of Corynebacterium casei LMG S-19264T (=DSM 44701T), isolated from a smear-ripened cheese.</title>
        <authorList>
            <consortium name="US DOE Joint Genome Institute (JGI-PGF)"/>
            <person name="Walter F."/>
            <person name="Albersmeier A."/>
            <person name="Kalinowski J."/>
            <person name="Ruckert C."/>
        </authorList>
    </citation>
    <scope>NUCLEOTIDE SEQUENCE</scope>
    <source>
        <strain evidence="16">KCTC 12719</strain>
    </source>
</reference>
<feature type="domain" description="TonB-dependent receptor-like beta-barrel" evidence="14">
    <location>
        <begin position="435"/>
        <end position="881"/>
    </location>
</feature>
<dbReference type="InterPro" id="IPR039426">
    <property type="entry name" value="TonB-dep_rcpt-like"/>
</dbReference>
<comment type="subcellular location">
    <subcellularLocation>
        <location evidence="1 11">Cell outer membrane</location>
        <topology evidence="1 11">Multi-pass membrane protein</topology>
    </subcellularLocation>
</comment>
<keyword evidence="7" id="KW-0406">Ion transport</keyword>
<dbReference type="InterPro" id="IPR023997">
    <property type="entry name" value="TonB-dep_OMP_SusC/RagA_CS"/>
</dbReference>
<evidence type="ECO:0000313" key="17">
    <source>
        <dbReference type="Proteomes" id="UP000610456"/>
    </source>
</evidence>
<protein>
    <submittedName>
        <fullName evidence="16">SusC/RagA family TonB-linked outer membrane protein</fullName>
    </submittedName>
</protein>
<dbReference type="PROSITE" id="PS52016">
    <property type="entry name" value="TONB_DEPENDENT_REC_3"/>
    <property type="match status" value="1"/>
</dbReference>
<evidence type="ECO:0000256" key="13">
    <source>
        <dbReference type="SAM" id="SignalP"/>
    </source>
</evidence>
<dbReference type="Gene3D" id="2.40.170.20">
    <property type="entry name" value="TonB-dependent receptor, beta-barrel domain"/>
    <property type="match status" value="1"/>
</dbReference>
<dbReference type="InterPro" id="IPR008969">
    <property type="entry name" value="CarboxyPept-like_regulatory"/>
</dbReference>
<dbReference type="SUPFAM" id="SSF49464">
    <property type="entry name" value="Carboxypeptidase regulatory domain-like"/>
    <property type="match status" value="1"/>
</dbReference>
<dbReference type="NCBIfam" id="TIGR04057">
    <property type="entry name" value="SusC_RagA_signa"/>
    <property type="match status" value="1"/>
</dbReference>
<evidence type="ECO:0000256" key="8">
    <source>
        <dbReference type="ARBA" id="ARBA00023077"/>
    </source>
</evidence>
<dbReference type="Pfam" id="PF13715">
    <property type="entry name" value="CarbopepD_reg_2"/>
    <property type="match status" value="1"/>
</dbReference>
<dbReference type="PANTHER" id="PTHR32552">
    <property type="entry name" value="FERRICHROME IRON RECEPTOR-RELATED"/>
    <property type="match status" value="1"/>
</dbReference>
<evidence type="ECO:0000256" key="3">
    <source>
        <dbReference type="ARBA" id="ARBA00022452"/>
    </source>
</evidence>
<evidence type="ECO:0000256" key="10">
    <source>
        <dbReference type="ARBA" id="ARBA00023237"/>
    </source>
</evidence>
<evidence type="ECO:0000259" key="15">
    <source>
        <dbReference type="Pfam" id="PF07715"/>
    </source>
</evidence>
<dbReference type="InterPro" id="IPR037066">
    <property type="entry name" value="Plug_dom_sf"/>
</dbReference>
<dbReference type="InterPro" id="IPR000531">
    <property type="entry name" value="Beta-barrel_TonB"/>
</dbReference>
<dbReference type="RefSeq" id="WP_189604947.1">
    <property type="nucleotide sequence ID" value="NZ_BMXB01000009.1"/>
</dbReference>
<evidence type="ECO:0000313" key="16">
    <source>
        <dbReference type="EMBL" id="GHA41327.1"/>
    </source>
</evidence>
<feature type="domain" description="TonB-dependent receptor plug" evidence="15">
    <location>
        <begin position="117"/>
        <end position="238"/>
    </location>
</feature>
<dbReference type="InterPro" id="IPR012910">
    <property type="entry name" value="Plug_dom"/>
</dbReference>
<feature type="signal peptide" evidence="13">
    <location>
        <begin position="1"/>
        <end position="22"/>
    </location>
</feature>
<proteinExistence type="inferred from homology"/>
<keyword evidence="3 11" id="KW-1134">Transmembrane beta strand</keyword>
<accession>A0A918SHB2</accession>
<keyword evidence="4" id="KW-0410">Iron transport</keyword>
<gene>
    <name evidence="16" type="ORF">GCM10007103_23450</name>
</gene>
<evidence type="ECO:0000256" key="6">
    <source>
        <dbReference type="ARBA" id="ARBA00023004"/>
    </source>
</evidence>
<feature type="chain" id="PRO_5037227187" evidence="13">
    <location>
        <begin position="23"/>
        <end position="1061"/>
    </location>
</feature>
<dbReference type="Proteomes" id="UP000610456">
    <property type="component" value="Unassembled WGS sequence"/>
</dbReference>
<keyword evidence="2 11" id="KW-0813">Transport</keyword>
<evidence type="ECO:0000256" key="5">
    <source>
        <dbReference type="ARBA" id="ARBA00022692"/>
    </source>
</evidence>
<dbReference type="AlphaFoldDB" id="A0A918SHB2"/>
<dbReference type="SUPFAM" id="SSF56935">
    <property type="entry name" value="Porins"/>
    <property type="match status" value="1"/>
</dbReference>
<reference evidence="16" key="2">
    <citation type="submission" date="2020-09" db="EMBL/GenBank/DDBJ databases">
        <authorList>
            <person name="Sun Q."/>
            <person name="Kim S."/>
        </authorList>
    </citation>
    <scope>NUCLEOTIDE SEQUENCE</scope>
    <source>
        <strain evidence="16">KCTC 12719</strain>
    </source>
</reference>
<evidence type="ECO:0000256" key="4">
    <source>
        <dbReference type="ARBA" id="ARBA00022496"/>
    </source>
</evidence>
<dbReference type="GO" id="GO:0009279">
    <property type="term" value="C:cell outer membrane"/>
    <property type="evidence" value="ECO:0007669"/>
    <property type="project" value="UniProtKB-SubCell"/>
</dbReference>
<keyword evidence="6" id="KW-0408">Iron</keyword>
<evidence type="ECO:0000256" key="12">
    <source>
        <dbReference type="RuleBase" id="RU003357"/>
    </source>
</evidence>
<organism evidence="16 17">
    <name type="scientific">Salinimicrobium marinum</name>
    <dbReference type="NCBI Taxonomy" id="680283"/>
    <lineage>
        <taxon>Bacteria</taxon>
        <taxon>Pseudomonadati</taxon>
        <taxon>Bacteroidota</taxon>
        <taxon>Flavobacteriia</taxon>
        <taxon>Flavobacteriales</taxon>
        <taxon>Flavobacteriaceae</taxon>
        <taxon>Salinimicrobium</taxon>
    </lineage>
</organism>
<keyword evidence="13" id="KW-0732">Signal</keyword>
<evidence type="ECO:0000256" key="11">
    <source>
        <dbReference type="PROSITE-ProRule" id="PRU01360"/>
    </source>
</evidence>
<evidence type="ECO:0000256" key="1">
    <source>
        <dbReference type="ARBA" id="ARBA00004571"/>
    </source>
</evidence>